<dbReference type="AlphaFoldDB" id="A0A918VJE7"/>
<dbReference type="RefSeq" id="WP_189398817.1">
    <property type="nucleotide sequence ID" value="NZ_BMXA01000001.1"/>
</dbReference>
<evidence type="ECO:0000313" key="2">
    <source>
        <dbReference type="Proteomes" id="UP000614811"/>
    </source>
</evidence>
<sequence>MKLTQQITNLLFELSELECREHTRYLIGDGVTLRNNLIKLFDKTELESAREIIREILQQAGDPWLDLDKLPVAPNMTLFDAQSIDAQNDDFLLTEEEFLELIPANGHFH</sequence>
<reference evidence="1" key="1">
    <citation type="journal article" date="2014" name="Int. J. Syst. Evol. Microbiol.">
        <title>Complete genome sequence of Corynebacterium casei LMG S-19264T (=DSM 44701T), isolated from a smear-ripened cheese.</title>
        <authorList>
            <consortium name="US DOE Joint Genome Institute (JGI-PGF)"/>
            <person name="Walter F."/>
            <person name="Albersmeier A."/>
            <person name="Kalinowski J."/>
            <person name="Ruckert C."/>
        </authorList>
    </citation>
    <scope>NUCLEOTIDE SEQUENCE</scope>
    <source>
        <strain evidence="1">KCTC 12711</strain>
    </source>
</reference>
<proteinExistence type="predicted"/>
<keyword evidence="2" id="KW-1185">Reference proteome</keyword>
<comment type="caution">
    <text evidence="1">The sequence shown here is derived from an EMBL/GenBank/DDBJ whole genome shotgun (WGS) entry which is preliminary data.</text>
</comment>
<name>A0A918VJE7_9GAMM</name>
<accession>A0A918VJE7</accession>
<gene>
    <name evidence="1" type="ORF">GCM10008090_09260</name>
</gene>
<organism evidence="1 2">
    <name type="scientific">Arenicella chitinivorans</name>
    <dbReference type="NCBI Taxonomy" id="1329800"/>
    <lineage>
        <taxon>Bacteria</taxon>
        <taxon>Pseudomonadati</taxon>
        <taxon>Pseudomonadota</taxon>
        <taxon>Gammaproteobacteria</taxon>
        <taxon>Arenicellales</taxon>
        <taxon>Arenicellaceae</taxon>
        <taxon>Arenicella</taxon>
    </lineage>
</organism>
<protein>
    <submittedName>
        <fullName evidence="1">Uncharacterized protein</fullName>
    </submittedName>
</protein>
<dbReference type="EMBL" id="BMXA01000001">
    <property type="protein sequence ID" value="GHA02133.1"/>
    <property type="molecule type" value="Genomic_DNA"/>
</dbReference>
<evidence type="ECO:0000313" key="1">
    <source>
        <dbReference type="EMBL" id="GHA02133.1"/>
    </source>
</evidence>
<dbReference type="Proteomes" id="UP000614811">
    <property type="component" value="Unassembled WGS sequence"/>
</dbReference>
<reference evidence="1" key="2">
    <citation type="submission" date="2020-09" db="EMBL/GenBank/DDBJ databases">
        <authorList>
            <person name="Sun Q."/>
            <person name="Kim S."/>
        </authorList>
    </citation>
    <scope>NUCLEOTIDE SEQUENCE</scope>
    <source>
        <strain evidence="1">KCTC 12711</strain>
    </source>
</reference>